<dbReference type="InterPro" id="IPR003675">
    <property type="entry name" value="Rce1/LyrA-like_dom"/>
</dbReference>
<keyword evidence="1" id="KW-1133">Transmembrane helix</keyword>
<dbReference type="AlphaFoldDB" id="A0A511JQJ5"/>
<protein>
    <recommendedName>
        <fullName evidence="2">CAAX prenyl protease 2/Lysostaphin resistance protein A-like domain-containing protein</fullName>
    </recommendedName>
</protein>
<evidence type="ECO:0000313" key="4">
    <source>
        <dbReference type="Proteomes" id="UP000321049"/>
    </source>
</evidence>
<proteinExistence type="predicted"/>
<dbReference type="EMBL" id="BJWH01000029">
    <property type="protein sequence ID" value="GEM00205.1"/>
    <property type="molecule type" value="Genomic_DNA"/>
</dbReference>
<dbReference type="Proteomes" id="UP000321049">
    <property type="component" value="Unassembled WGS sequence"/>
</dbReference>
<feature type="transmembrane region" description="Helical" evidence="1">
    <location>
        <begin position="62"/>
        <end position="80"/>
    </location>
</feature>
<evidence type="ECO:0000313" key="3">
    <source>
        <dbReference type="EMBL" id="GEM00205.1"/>
    </source>
</evidence>
<accession>A0A511JQJ5</accession>
<keyword evidence="1" id="KW-0472">Membrane</keyword>
<evidence type="ECO:0000259" key="2">
    <source>
        <dbReference type="Pfam" id="PF02517"/>
    </source>
</evidence>
<dbReference type="RefSeq" id="WP_186814940.1">
    <property type="nucleotide sequence ID" value="NZ_BJWH01000029.1"/>
</dbReference>
<feature type="transmembrane region" description="Helical" evidence="1">
    <location>
        <begin position="159"/>
        <end position="178"/>
    </location>
</feature>
<gene>
    <name evidence="3" type="ORF">CTE05_37510</name>
</gene>
<dbReference type="GO" id="GO:0080120">
    <property type="term" value="P:CAAX-box protein maturation"/>
    <property type="evidence" value="ECO:0007669"/>
    <property type="project" value="UniProtKB-ARBA"/>
</dbReference>
<sequence length="272" mass="29351">MGSEAIDVPETDEPVPARRPRLRPTVLTGLAVVVAYAALITIDDLLPGGGDGDIDDPTLGFLRTHVLPLSIIAVLLLVFVRWSGWWASVWREAPRRRVPRWWWAFPAVYLVVIAGNLSQVDWGQAPTYLLVLAVGTFLVGLTEELALRGVLLTGARGSWSELPAFFLTCVVFGAMHALNLVHGAPLGPTLVQVAVTSFLGAIYYAVRRAAGALWLAITLHFLADFALYAAGYSDTSNGNPPVWGAMSLTLLGVLSIPLVVSIAREKHRAQVP</sequence>
<dbReference type="GO" id="GO:0004175">
    <property type="term" value="F:endopeptidase activity"/>
    <property type="evidence" value="ECO:0007669"/>
    <property type="project" value="UniProtKB-ARBA"/>
</dbReference>
<feature type="transmembrane region" description="Helical" evidence="1">
    <location>
        <begin position="125"/>
        <end position="147"/>
    </location>
</feature>
<feature type="domain" description="CAAX prenyl protease 2/Lysostaphin resistance protein A-like" evidence="2">
    <location>
        <begin position="127"/>
        <end position="225"/>
    </location>
</feature>
<dbReference type="Pfam" id="PF02517">
    <property type="entry name" value="Rce1-like"/>
    <property type="match status" value="1"/>
</dbReference>
<feature type="transmembrane region" description="Helical" evidence="1">
    <location>
        <begin position="242"/>
        <end position="263"/>
    </location>
</feature>
<feature type="transmembrane region" description="Helical" evidence="1">
    <location>
        <begin position="190"/>
        <end position="206"/>
    </location>
</feature>
<name>A0A511JQJ5_9CELL</name>
<feature type="transmembrane region" description="Helical" evidence="1">
    <location>
        <begin position="213"/>
        <end position="230"/>
    </location>
</feature>
<feature type="transmembrane region" description="Helical" evidence="1">
    <location>
        <begin position="25"/>
        <end position="42"/>
    </location>
</feature>
<comment type="caution">
    <text evidence="3">The sequence shown here is derived from an EMBL/GenBank/DDBJ whole genome shotgun (WGS) entry which is preliminary data.</text>
</comment>
<reference evidence="3 4" key="1">
    <citation type="submission" date="2019-07" db="EMBL/GenBank/DDBJ databases">
        <title>Whole genome shotgun sequence of Cellulomonas terrae NBRC 100819.</title>
        <authorList>
            <person name="Hosoyama A."/>
            <person name="Uohara A."/>
            <person name="Ohji S."/>
            <person name="Ichikawa N."/>
        </authorList>
    </citation>
    <scope>NUCLEOTIDE SEQUENCE [LARGE SCALE GENOMIC DNA]</scope>
    <source>
        <strain evidence="3 4">NBRC 100819</strain>
    </source>
</reference>
<evidence type="ECO:0000256" key="1">
    <source>
        <dbReference type="SAM" id="Phobius"/>
    </source>
</evidence>
<organism evidence="3 4">
    <name type="scientific">Cellulomonas terrae</name>
    <dbReference type="NCBI Taxonomy" id="311234"/>
    <lineage>
        <taxon>Bacteria</taxon>
        <taxon>Bacillati</taxon>
        <taxon>Actinomycetota</taxon>
        <taxon>Actinomycetes</taxon>
        <taxon>Micrococcales</taxon>
        <taxon>Cellulomonadaceae</taxon>
        <taxon>Cellulomonas</taxon>
    </lineage>
</organism>
<keyword evidence="4" id="KW-1185">Reference proteome</keyword>
<feature type="transmembrane region" description="Helical" evidence="1">
    <location>
        <begin position="101"/>
        <end position="119"/>
    </location>
</feature>
<keyword evidence="1" id="KW-0812">Transmembrane</keyword>